<dbReference type="PANTHER" id="PTHR18866:SF33">
    <property type="entry name" value="METHYLCROTONOYL-COA CARBOXYLASE SUBUNIT ALPHA, MITOCHONDRIAL-RELATED"/>
    <property type="match status" value="1"/>
</dbReference>
<dbReference type="InterPro" id="IPR011761">
    <property type="entry name" value="ATP-grasp"/>
</dbReference>
<dbReference type="SUPFAM" id="SSF52440">
    <property type="entry name" value="PreATP-grasp domain"/>
    <property type="match status" value="1"/>
</dbReference>
<dbReference type="InterPro" id="IPR001882">
    <property type="entry name" value="Biotin_BS"/>
</dbReference>
<evidence type="ECO:0000256" key="1">
    <source>
        <dbReference type="ARBA" id="ARBA00001953"/>
    </source>
</evidence>
<dbReference type="FunFam" id="3.40.50.20:FF:000010">
    <property type="entry name" value="Propionyl-CoA carboxylase subunit alpha"/>
    <property type="match status" value="1"/>
</dbReference>
<dbReference type="InterPro" id="IPR011053">
    <property type="entry name" value="Single_hybrid_motif"/>
</dbReference>
<dbReference type="InterPro" id="IPR005482">
    <property type="entry name" value="Biotin_COase_C"/>
</dbReference>
<evidence type="ECO:0000313" key="12">
    <source>
        <dbReference type="EMBL" id="XDP46780.1"/>
    </source>
</evidence>
<dbReference type="InterPro" id="IPR005479">
    <property type="entry name" value="CPAse_ATP-bd"/>
</dbReference>
<feature type="domain" description="ATP-grasp" evidence="10">
    <location>
        <begin position="129"/>
        <end position="328"/>
    </location>
</feature>
<dbReference type="InterPro" id="IPR050856">
    <property type="entry name" value="Biotin_carboxylase_complex"/>
</dbReference>
<dbReference type="PANTHER" id="PTHR18866">
    <property type="entry name" value="CARBOXYLASE:PYRUVATE/ACETYL-COA/PROPIONYL-COA CARBOXYLASE"/>
    <property type="match status" value="1"/>
</dbReference>
<dbReference type="PROSITE" id="PS50979">
    <property type="entry name" value="BC"/>
    <property type="match status" value="1"/>
</dbReference>
<evidence type="ECO:0000259" key="11">
    <source>
        <dbReference type="PROSITE" id="PS50979"/>
    </source>
</evidence>
<dbReference type="Pfam" id="PF02786">
    <property type="entry name" value="CPSase_L_D2"/>
    <property type="match status" value="1"/>
</dbReference>
<dbReference type="SUPFAM" id="SSF56059">
    <property type="entry name" value="Glutathione synthetase ATP-binding domain-like"/>
    <property type="match status" value="1"/>
</dbReference>
<keyword evidence="6" id="KW-0092">Biotin</keyword>
<proteinExistence type="predicted"/>
<organism evidence="12">
    <name type="scientific">Sinomonas puerhi</name>
    <dbReference type="NCBI Taxonomy" id="3238584"/>
    <lineage>
        <taxon>Bacteria</taxon>
        <taxon>Bacillati</taxon>
        <taxon>Actinomycetota</taxon>
        <taxon>Actinomycetes</taxon>
        <taxon>Micrococcales</taxon>
        <taxon>Micrococcaceae</taxon>
        <taxon>Sinomonas</taxon>
    </lineage>
</organism>
<dbReference type="PROSITE" id="PS00867">
    <property type="entry name" value="CPSASE_2"/>
    <property type="match status" value="1"/>
</dbReference>
<dbReference type="RefSeq" id="WP_369047022.1">
    <property type="nucleotide sequence ID" value="NZ_CP163302.1"/>
</dbReference>
<evidence type="ECO:0000256" key="4">
    <source>
        <dbReference type="ARBA" id="ARBA00022741"/>
    </source>
</evidence>
<feature type="region of interest" description="Disordered" evidence="8">
    <location>
        <begin position="569"/>
        <end position="601"/>
    </location>
</feature>
<dbReference type="KEGG" id="spue:AB5L97_07195"/>
<dbReference type="PROSITE" id="PS00866">
    <property type="entry name" value="CPSASE_1"/>
    <property type="match status" value="1"/>
</dbReference>
<dbReference type="Pfam" id="PF00364">
    <property type="entry name" value="Biotin_lipoyl"/>
    <property type="match status" value="1"/>
</dbReference>
<keyword evidence="3" id="KW-0436">Ligase</keyword>
<sequence>MTVTSPAQRPFAKVLVANRGEIACRVIRTLRRLGIASVAVYSDADAGARHVHEADEAVRIGPAPAGLSYLSIPAIVDAALSTGAEAVHPGYGFLSENADLARALADAGIVFVGPGTEALAVMGDKIRAKNHVAGHGVPVIPGVSEPGLTDAQLIEAARGVGYPMLIKPSAGGGGKGMQAVESAAELPSAIATARRVATAAFGDGTLLIERLVRAPRHIEVQVLADTHGATIHLGERECSLQRRHQKVIEEAPSPLLDAGTRARIGVAACEAARSVGYVGAGTVEFLVSDDAPDEFFFMEMNTRLQVEHPVTEMVTGIDLVEQQVRIAAGEPLEVRQEDIRLDGHAIEARVYAEVPARGFLPATGRIELLAEPGSADADGSPLAAAGPAAHDGAARGLDGTEPTAGPRIRVDSSLERGLTVGSDYDPMLSKCIAWGRDRAEALAALDAALAGYTVLGVATNIEYLRLLLADADVRAGHLDTTLIERRLDGLEFGAPDEAEYAAAALLALGLPASAEAQAARPPSAVRPAQQDAAAGPWAPDGWRLGEPAARRVTIGTSNGGVATVHVADPPAGEGALTGVPAARPASEPSSAQASAEPMPRGGVVRRAAVRIDLGEGRGTEREASLAADGPHGVVLSLDGTRHRFAWALGAEPAGERTVFLGDGGWSAALPVLSRAERLARVRAGVHRHEGDADPDVRTPMPGTVVAVAVEQGERVDAGQPLVSVEAMKMEHQLVAALAGTVQLHVAAGALVKADQVVATVVPEAAAEAAPAADGKATPDHAQPASAPATPDNAPNVPKENHG</sequence>
<dbReference type="InterPro" id="IPR011054">
    <property type="entry name" value="Rudment_hybrid_motif"/>
</dbReference>
<dbReference type="InterPro" id="IPR016185">
    <property type="entry name" value="PreATP-grasp_dom_sf"/>
</dbReference>
<dbReference type="GO" id="GO:0005524">
    <property type="term" value="F:ATP binding"/>
    <property type="evidence" value="ECO:0007669"/>
    <property type="project" value="UniProtKB-UniRule"/>
</dbReference>
<dbReference type="Gene3D" id="2.40.50.100">
    <property type="match status" value="1"/>
</dbReference>
<evidence type="ECO:0000259" key="10">
    <source>
        <dbReference type="PROSITE" id="PS50975"/>
    </source>
</evidence>
<dbReference type="InterPro" id="IPR011764">
    <property type="entry name" value="Biotin_carboxylation_dom"/>
</dbReference>
<dbReference type="EC" id="6.3.4.14" evidence="2"/>
<evidence type="ECO:0000256" key="6">
    <source>
        <dbReference type="ARBA" id="ARBA00023267"/>
    </source>
</evidence>
<dbReference type="EMBL" id="CP163302">
    <property type="protein sequence ID" value="XDP46780.1"/>
    <property type="molecule type" value="Genomic_DNA"/>
</dbReference>
<evidence type="ECO:0000256" key="7">
    <source>
        <dbReference type="PROSITE-ProRule" id="PRU00409"/>
    </source>
</evidence>
<evidence type="ECO:0000256" key="3">
    <source>
        <dbReference type="ARBA" id="ARBA00022598"/>
    </source>
</evidence>
<accession>A0AB39L8Z4</accession>
<dbReference type="GO" id="GO:0046872">
    <property type="term" value="F:metal ion binding"/>
    <property type="evidence" value="ECO:0007669"/>
    <property type="project" value="InterPro"/>
</dbReference>
<feature type="region of interest" description="Disordered" evidence="8">
    <location>
        <begin position="765"/>
        <end position="802"/>
    </location>
</feature>
<dbReference type="Pfam" id="PF00289">
    <property type="entry name" value="Biotin_carb_N"/>
    <property type="match status" value="1"/>
</dbReference>
<dbReference type="SUPFAM" id="SSF51230">
    <property type="entry name" value="Single hybrid motif"/>
    <property type="match status" value="1"/>
</dbReference>
<feature type="compositionally biased region" description="Low complexity" evidence="8">
    <location>
        <begin position="580"/>
        <end position="601"/>
    </location>
</feature>
<evidence type="ECO:0000256" key="2">
    <source>
        <dbReference type="ARBA" id="ARBA00013263"/>
    </source>
</evidence>
<feature type="domain" description="Biotin carboxylation" evidence="11">
    <location>
        <begin position="10"/>
        <end position="488"/>
    </location>
</feature>
<feature type="domain" description="Lipoyl-binding" evidence="9">
    <location>
        <begin position="686"/>
        <end position="761"/>
    </location>
</feature>
<evidence type="ECO:0000256" key="8">
    <source>
        <dbReference type="SAM" id="MobiDB-lite"/>
    </source>
</evidence>
<reference evidence="12" key="1">
    <citation type="submission" date="2024-07" db="EMBL/GenBank/DDBJ databases">
        <authorList>
            <person name="fu j."/>
        </authorList>
    </citation>
    <scope>NUCLEOTIDE SEQUENCE</scope>
    <source>
        <strain evidence="12">P10A9</strain>
    </source>
</reference>
<dbReference type="InterPro" id="IPR000089">
    <property type="entry name" value="Biotin_lipoyl"/>
</dbReference>
<gene>
    <name evidence="12" type="ORF">AB5L97_07195</name>
</gene>
<dbReference type="Pfam" id="PF02785">
    <property type="entry name" value="Biotin_carb_C"/>
    <property type="match status" value="1"/>
</dbReference>
<evidence type="ECO:0000259" key="9">
    <source>
        <dbReference type="PROSITE" id="PS50968"/>
    </source>
</evidence>
<feature type="region of interest" description="Disordered" evidence="8">
    <location>
        <begin position="377"/>
        <end position="406"/>
    </location>
</feature>
<dbReference type="GO" id="GO:0004075">
    <property type="term" value="F:biotin carboxylase activity"/>
    <property type="evidence" value="ECO:0007669"/>
    <property type="project" value="UniProtKB-EC"/>
</dbReference>
<dbReference type="CDD" id="cd06850">
    <property type="entry name" value="biotinyl_domain"/>
    <property type="match status" value="1"/>
</dbReference>
<protein>
    <recommendedName>
        <fullName evidence="2">biotin carboxylase</fullName>
        <ecNumber evidence="2">6.3.4.14</ecNumber>
    </recommendedName>
</protein>
<dbReference type="SMART" id="SM00878">
    <property type="entry name" value="Biotin_carb_C"/>
    <property type="match status" value="1"/>
</dbReference>
<keyword evidence="5 7" id="KW-0067">ATP-binding</keyword>
<dbReference type="PROSITE" id="PS50968">
    <property type="entry name" value="BIOTINYL_LIPOYL"/>
    <property type="match status" value="1"/>
</dbReference>
<keyword evidence="4 7" id="KW-0547">Nucleotide-binding</keyword>
<dbReference type="PROSITE" id="PS50975">
    <property type="entry name" value="ATP_GRASP"/>
    <property type="match status" value="1"/>
</dbReference>
<comment type="cofactor">
    <cofactor evidence="1">
        <name>biotin</name>
        <dbReference type="ChEBI" id="CHEBI:57586"/>
    </cofactor>
</comment>
<dbReference type="SUPFAM" id="SSF51246">
    <property type="entry name" value="Rudiment single hybrid motif"/>
    <property type="match status" value="1"/>
</dbReference>
<dbReference type="InterPro" id="IPR005481">
    <property type="entry name" value="BC-like_N"/>
</dbReference>
<feature type="compositionally biased region" description="Low complexity" evidence="8">
    <location>
        <begin position="377"/>
        <end position="391"/>
    </location>
</feature>
<dbReference type="AlphaFoldDB" id="A0AB39L8Z4"/>
<evidence type="ECO:0000256" key="5">
    <source>
        <dbReference type="ARBA" id="ARBA00022840"/>
    </source>
</evidence>
<dbReference type="PROSITE" id="PS00188">
    <property type="entry name" value="BIOTIN"/>
    <property type="match status" value="1"/>
</dbReference>
<name>A0AB39L8Z4_9MICC</name>
<dbReference type="Gene3D" id="3.30.470.20">
    <property type="entry name" value="ATP-grasp fold, B domain"/>
    <property type="match status" value="1"/>
</dbReference>